<dbReference type="VEuPathDB" id="FungiDB:CC1G_14688"/>
<evidence type="ECO:0000313" key="2">
    <source>
        <dbReference type="EMBL" id="EFI27765.1"/>
    </source>
</evidence>
<evidence type="ECO:0000313" key="3">
    <source>
        <dbReference type="Proteomes" id="UP000001861"/>
    </source>
</evidence>
<sequence length="96" mass="10455">MDTASTARRRRKQLDPTALRLGPSVSCAGRGGGKGHWAKSLVERWQAPVLGNELLPPDDLMVFEAEAHITGRGERLTQRRNVLDNGNCGCGEDDLT</sequence>
<keyword evidence="3" id="KW-1185">Reference proteome</keyword>
<dbReference type="RefSeq" id="XP_002911259.1">
    <property type="nucleotide sequence ID" value="XM_002911213.1"/>
</dbReference>
<dbReference type="InParanoid" id="D6RMK2"/>
<dbReference type="KEGG" id="cci:CC1G_14688"/>
<reference evidence="2 3" key="1">
    <citation type="journal article" date="2010" name="Proc. Natl. Acad. Sci. U.S.A.">
        <title>Insights into evolution of multicellular fungi from the assembled chromosomes of the mushroom Coprinopsis cinerea (Coprinus cinereus).</title>
        <authorList>
            <person name="Stajich J.E."/>
            <person name="Wilke S.K."/>
            <person name="Ahren D."/>
            <person name="Au C.H."/>
            <person name="Birren B.W."/>
            <person name="Borodovsky M."/>
            <person name="Burns C."/>
            <person name="Canback B."/>
            <person name="Casselton L.A."/>
            <person name="Cheng C.K."/>
            <person name="Deng J."/>
            <person name="Dietrich F.S."/>
            <person name="Fargo D.C."/>
            <person name="Farman M.L."/>
            <person name="Gathman A.C."/>
            <person name="Goldberg J."/>
            <person name="Guigo R."/>
            <person name="Hoegger P.J."/>
            <person name="Hooker J.B."/>
            <person name="Huggins A."/>
            <person name="James T.Y."/>
            <person name="Kamada T."/>
            <person name="Kilaru S."/>
            <person name="Kodira C."/>
            <person name="Kues U."/>
            <person name="Kupfer D."/>
            <person name="Kwan H.S."/>
            <person name="Lomsadze A."/>
            <person name="Li W."/>
            <person name="Lilly W.W."/>
            <person name="Ma L.J."/>
            <person name="Mackey A.J."/>
            <person name="Manning G."/>
            <person name="Martin F."/>
            <person name="Muraguchi H."/>
            <person name="Natvig D.O."/>
            <person name="Palmerini H."/>
            <person name="Ramesh M.A."/>
            <person name="Rehmeyer C.J."/>
            <person name="Roe B.A."/>
            <person name="Shenoy N."/>
            <person name="Stanke M."/>
            <person name="Ter-Hovhannisyan V."/>
            <person name="Tunlid A."/>
            <person name="Velagapudi R."/>
            <person name="Vision T.J."/>
            <person name="Zeng Q."/>
            <person name="Zolan M.E."/>
            <person name="Pukkila P.J."/>
        </authorList>
    </citation>
    <scope>NUCLEOTIDE SEQUENCE [LARGE SCALE GENOMIC DNA]</scope>
    <source>
        <strain evidence="3">Okayama-7 / 130 / ATCC MYA-4618 / FGSC 9003</strain>
    </source>
</reference>
<evidence type="ECO:0000256" key="1">
    <source>
        <dbReference type="SAM" id="MobiDB-lite"/>
    </source>
</evidence>
<protein>
    <submittedName>
        <fullName evidence="2">Uncharacterized protein</fullName>
    </submittedName>
</protein>
<dbReference type="GeneID" id="9378257"/>
<comment type="caution">
    <text evidence="2">The sequence shown here is derived from an EMBL/GenBank/DDBJ whole genome shotgun (WGS) entry which is preliminary data.</text>
</comment>
<dbReference type="EMBL" id="AACS02000005">
    <property type="protein sequence ID" value="EFI27765.1"/>
    <property type="molecule type" value="Genomic_DNA"/>
</dbReference>
<dbReference type="Proteomes" id="UP000001861">
    <property type="component" value="Unassembled WGS sequence"/>
</dbReference>
<name>D6RMK2_COPC7</name>
<organism evidence="2 3">
    <name type="scientific">Coprinopsis cinerea (strain Okayama-7 / 130 / ATCC MYA-4618 / FGSC 9003)</name>
    <name type="common">Inky cap fungus</name>
    <name type="synonym">Hormographiella aspergillata</name>
    <dbReference type="NCBI Taxonomy" id="240176"/>
    <lineage>
        <taxon>Eukaryota</taxon>
        <taxon>Fungi</taxon>
        <taxon>Dikarya</taxon>
        <taxon>Basidiomycota</taxon>
        <taxon>Agaricomycotina</taxon>
        <taxon>Agaricomycetes</taxon>
        <taxon>Agaricomycetidae</taxon>
        <taxon>Agaricales</taxon>
        <taxon>Agaricineae</taxon>
        <taxon>Psathyrellaceae</taxon>
        <taxon>Coprinopsis</taxon>
    </lineage>
</organism>
<dbReference type="AlphaFoldDB" id="D6RMK2"/>
<dbReference type="HOGENOM" id="CLU_2359650_0_0_1"/>
<accession>D6RMK2</accession>
<proteinExistence type="predicted"/>
<gene>
    <name evidence="2" type="ORF">CC1G_14688</name>
</gene>
<feature type="region of interest" description="Disordered" evidence="1">
    <location>
        <begin position="1"/>
        <end position="33"/>
    </location>
</feature>